<dbReference type="AlphaFoldDB" id="M6JKX1"/>
<dbReference type="EMBL" id="AHMU02000031">
    <property type="protein sequence ID" value="EMN22366.1"/>
    <property type="molecule type" value="Genomic_DNA"/>
</dbReference>
<sequence>MFEKIIRHLVLSYRNRKAPPFHDELEPETRPNLMSESGKICYKRKKLSTL</sequence>
<comment type="caution">
    <text evidence="1">The sequence shown here is derived from an EMBL/GenBank/DDBJ whole genome shotgun (WGS) entry which is preliminary data.</text>
</comment>
<evidence type="ECO:0000313" key="2">
    <source>
        <dbReference type="Proteomes" id="UP000012106"/>
    </source>
</evidence>
<evidence type="ECO:0000313" key="1">
    <source>
        <dbReference type="EMBL" id="EMN22366.1"/>
    </source>
</evidence>
<gene>
    <name evidence="1" type="ORF">LEP1GSC063_2351</name>
</gene>
<dbReference type="Proteomes" id="UP000012106">
    <property type="component" value="Unassembled WGS sequence"/>
</dbReference>
<protein>
    <submittedName>
        <fullName evidence="1">Uncharacterized protein</fullName>
    </submittedName>
</protein>
<proteinExistence type="predicted"/>
<reference evidence="1 2" key="1">
    <citation type="submission" date="2013-01" db="EMBL/GenBank/DDBJ databases">
        <authorList>
            <person name="Harkins D.M."/>
            <person name="Durkin A.S."/>
            <person name="Brinkac L.M."/>
            <person name="Haft D.H."/>
            <person name="Selengut J.D."/>
            <person name="Sanka R."/>
            <person name="DePew J."/>
            <person name="Purushe J."/>
            <person name="Hartskeerl R.A."/>
            <person name="Ahmed A."/>
            <person name="van der Linden H."/>
            <person name="Goris M.G.A."/>
            <person name="Vinetz J.M."/>
            <person name="Sutton G.G."/>
            <person name="Nierman W.C."/>
            <person name="Fouts D.E."/>
        </authorList>
    </citation>
    <scope>NUCLEOTIDE SEQUENCE [LARGE SCALE GENOMIC DNA]</scope>
    <source>
        <strain evidence="1 2">MAVJ 401</strain>
    </source>
</reference>
<organism evidence="1 2">
    <name type="scientific">Leptospira santarosai serovar Arenal str. MAVJ 401</name>
    <dbReference type="NCBI Taxonomy" id="1049976"/>
    <lineage>
        <taxon>Bacteria</taxon>
        <taxon>Pseudomonadati</taxon>
        <taxon>Spirochaetota</taxon>
        <taxon>Spirochaetia</taxon>
        <taxon>Leptospirales</taxon>
        <taxon>Leptospiraceae</taxon>
        <taxon>Leptospira</taxon>
    </lineage>
</organism>
<accession>M6JKX1</accession>
<name>M6JKX1_9LEPT</name>